<dbReference type="OrthoDB" id="3186544at2"/>
<proteinExistence type="predicted"/>
<comment type="caution">
    <text evidence="3">The sequence shown here is derived from an EMBL/GenBank/DDBJ whole genome shotgun (WGS) entry which is preliminary data.</text>
</comment>
<evidence type="ECO:0000256" key="1">
    <source>
        <dbReference type="SAM" id="MobiDB-lite"/>
    </source>
</evidence>
<dbReference type="Gene3D" id="1.10.10.10">
    <property type="entry name" value="Winged helix-like DNA-binding domain superfamily/Winged helix DNA-binding domain"/>
    <property type="match status" value="1"/>
</dbReference>
<dbReference type="Proteomes" id="UP000254101">
    <property type="component" value="Unassembled WGS sequence"/>
</dbReference>
<dbReference type="Pfam" id="PF10400">
    <property type="entry name" value="Vir_act_alpha_C"/>
    <property type="match status" value="1"/>
</dbReference>
<feature type="domain" description="Transcription regulator PadR C-terminal" evidence="2">
    <location>
        <begin position="86"/>
        <end position="134"/>
    </location>
</feature>
<accession>A0A395LSJ5</accession>
<feature type="region of interest" description="Disordered" evidence="1">
    <location>
        <begin position="170"/>
        <end position="207"/>
    </location>
</feature>
<evidence type="ECO:0000313" key="4">
    <source>
        <dbReference type="Proteomes" id="UP000254101"/>
    </source>
</evidence>
<evidence type="ECO:0000259" key="2">
    <source>
        <dbReference type="Pfam" id="PF10400"/>
    </source>
</evidence>
<dbReference type="InterPro" id="IPR036388">
    <property type="entry name" value="WH-like_DNA-bd_sf"/>
</dbReference>
<feature type="compositionally biased region" description="Basic and acidic residues" evidence="1">
    <location>
        <begin position="177"/>
        <end position="199"/>
    </location>
</feature>
<dbReference type="RefSeq" id="WP_115492637.1">
    <property type="nucleotide sequence ID" value="NZ_JACHWW010000001.1"/>
</dbReference>
<dbReference type="EMBL" id="QRBB01000001">
    <property type="protein sequence ID" value="RDS78414.1"/>
    <property type="molecule type" value="Genomic_DNA"/>
</dbReference>
<dbReference type="SUPFAM" id="SSF46785">
    <property type="entry name" value="Winged helix' DNA-binding domain"/>
    <property type="match status" value="1"/>
</dbReference>
<sequence length="207" mass="23761">MLIIILIIACIFILLAYLVVTVRRHDKNAYADRDRDPFYSEMARLAAAGLLYEEEERRVGRPRHSFIVTPAGEAALRTWLREPLNDPGLLRLYFAGIVGPADVVALAREQAAKCRERIEKFDRVEDLFGRKKGWDEERDHLSLVRRFESFCLDFWEEQIAQPLNAQLFADDGGENELSSHLEETSGEDPETRGPQKTEGQDEEPKDD</sequence>
<reference evidence="3 4" key="1">
    <citation type="submission" date="2018-07" db="EMBL/GenBank/DDBJ databases">
        <title>Erythrobacter nanhaiensis sp. nov., a novel member of the genus Erythrobacter isolated from the South China Sea.</title>
        <authorList>
            <person name="Chen X."/>
            <person name="Liu J."/>
        </authorList>
    </citation>
    <scope>NUCLEOTIDE SEQUENCE [LARGE SCALE GENOMIC DNA]</scope>
    <source>
        <strain evidence="3 4">S-5</strain>
    </source>
</reference>
<dbReference type="AlphaFoldDB" id="A0A395LSJ5"/>
<gene>
    <name evidence="3" type="ORF">DL238_12915</name>
</gene>
<dbReference type="InterPro" id="IPR036390">
    <property type="entry name" value="WH_DNA-bd_sf"/>
</dbReference>
<keyword evidence="4" id="KW-1185">Reference proteome</keyword>
<dbReference type="InterPro" id="IPR018309">
    <property type="entry name" value="Tscrpt_reg_PadR_C"/>
</dbReference>
<protein>
    <recommendedName>
        <fullName evidence="2">Transcription regulator PadR C-terminal domain-containing protein</fullName>
    </recommendedName>
</protein>
<name>A0A395LSJ5_9SPHN</name>
<evidence type="ECO:0000313" key="3">
    <source>
        <dbReference type="EMBL" id="RDS78414.1"/>
    </source>
</evidence>
<organism evidence="3 4">
    <name type="scientific">Alteriqipengyuania lutimaris</name>
    <dbReference type="NCBI Taxonomy" id="1538146"/>
    <lineage>
        <taxon>Bacteria</taxon>
        <taxon>Pseudomonadati</taxon>
        <taxon>Pseudomonadota</taxon>
        <taxon>Alphaproteobacteria</taxon>
        <taxon>Sphingomonadales</taxon>
        <taxon>Erythrobacteraceae</taxon>
        <taxon>Alteriqipengyuania</taxon>
    </lineage>
</organism>